<proteinExistence type="predicted"/>
<reference evidence="1 2" key="1">
    <citation type="submission" date="2022-10" db="EMBL/GenBank/DDBJ databases">
        <title>Kaistella sp. BT-6-1-3.</title>
        <authorList>
            <person name="Ai J."/>
            <person name="Deng Z."/>
        </authorList>
    </citation>
    <scope>NUCLEOTIDE SEQUENCE [LARGE SCALE GENOMIC DNA]</scope>
    <source>
        <strain evidence="1 2">BT6-1-3</strain>
    </source>
</reference>
<dbReference type="EMBL" id="JAPCHZ010000004">
    <property type="protein sequence ID" value="MCW4452026.1"/>
    <property type="molecule type" value="Genomic_DNA"/>
</dbReference>
<gene>
    <name evidence="1" type="ORF">OK344_07365</name>
</gene>
<name>A0ABT3JMM3_9FLAO</name>
<keyword evidence="2" id="KW-1185">Reference proteome</keyword>
<accession>A0ABT3JMM3</accession>
<sequence>MKKRYSSLLLIVTQVLYAQETIQTDRPDQTESTSITPKSNLQLESGFFYEKTDTESRNISQPTLLIKYGVNKN</sequence>
<evidence type="ECO:0008006" key="3">
    <source>
        <dbReference type="Google" id="ProtNLM"/>
    </source>
</evidence>
<comment type="caution">
    <text evidence="1">The sequence shown here is derived from an EMBL/GenBank/DDBJ whole genome shotgun (WGS) entry which is preliminary data.</text>
</comment>
<dbReference type="Proteomes" id="UP001209107">
    <property type="component" value="Unassembled WGS sequence"/>
</dbReference>
<evidence type="ECO:0000313" key="1">
    <source>
        <dbReference type="EMBL" id="MCW4452026.1"/>
    </source>
</evidence>
<evidence type="ECO:0000313" key="2">
    <source>
        <dbReference type="Proteomes" id="UP001209107"/>
    </source>
</evidence>
<organism evidence="1 2">
    <name type="scientific">Kaistella yananensis</name>
    <dbReference type="NCBI Taxonomy" id="2989820"/>
    <lineage>
        <taxon>Bacteria</taxon>
        <taxon>Pseudomonadati</taxon>
        <taxon>Bacteroidota</taxon>
        <taxon>Flavobacteriia</taxon>
        <taxon>Flavobacteriales</taxon>
        <taxon>Weeksellaceae</taxon>
        <taxon>Chryseobacterium group</taxon>
        <taxon>Kaistella</taxon>
    </lineage>
</organism>
<protein>
    <recommendedName>
        <fullName evidence="3">TonB-dependent receptor</fullName>
    </recommendedName>
</protein>
<dbReference type="RefSeq" id="WP_265144192.1">
    <property type="nucleotide sequence ID" value="NZ_JAPCHZ010000004.1"/>
</dbReference>